<evidence type="ECO:0000256" key="16">
    <source>
        <dbReference type="SAM" id="MobiDB-lite"/>
    </source>
</evidence>
<dbReference type="PROSITE" id="PS01357">
    <property type="entry name" value="ZF_ZZ_1"/>
    <property type="match status" value="2"/>
</dbReference>
<dbReference type="Gene3D" id="3.30.2160.10">
    <property type="entry name" value="Hect, E3 ligase catalytic domain"/>
    <property type="match status" value="1"/>
</dbReference>
<dbReference type="Gene3D" id="3.90.1750.10">
    <property type="entry name" value="Hect, E3 ligase catalytic domains"/>
    <property type="match status" value="1"/>
</dbReference>
<dbReference type="PROSITE" id="PS50030">
    <property type="entry name" value="UBA"/>
    <property type="match status" value="1"/>
</dbReference>
<dbReference type="InterPro" id="IPR008979">
    <property type="entry name" value="Galactose-bd-like_sf"/>
</dbReference>
<dbReference type="SUPFAM" id="SSF63748">
    <property type="entry name" value="Tudor/PWWP/MBT"/>
    <property type="match status" value="1"/>
</dbReference>
<dbReference type="Gene3D" id="1.10.8.10">
    <property type="entry name" value="DNA helicase RuvA subunit, C-terminal domain"/>
    <property type="match status" value="1"/>
</dbReference>
<keyword evidence="8" id="KW-0479">Metal-binding</keyword>
<dbReference type="SUPFAM" id="SSF49785">
    <property type="entry name" value="Galactose-binding domain-like"/>
    <property type="match status" value="1"/>
</dbReference>
<dbReference type="Gene3D" id="2.130.10.30">
    <property type="entry name" value="Regulator of chromosome condensation 1/beta-lactamase-inhibitor protein II"/>
    <property type="match status" value="3"/>
</dbReference>
<dbReference type="PROSITE" id="PS51284">
    <property type="entry name" value="DOC"/>
    <property type="match status" value="1"/>
</dbReference>
<dbReference type="SUPFAM" id="SSF57850">
    <property type="entry name" value="RING/U-box"/>
    <property type="match status" value="1"/>
</dbReference>
<dbReference type="CDD" id="cd14402">
    <property type="entry name" value="UBA_HERC2"/>
    <property type="match status" value="1"/>
</dbReference>
<feature type="region of interest" description="Disordered" evidence="16">
    <location>
        <begin position="2827"/>
        <end position="2846"/>
    </location>
</feature>
<dbReference type="Pfam" id="PF06701">
    <property type="entry name" value="MIB_HERC2"/>
    <property type="match status" value="1"/>
</dbReference>
<dbReference type="PROSITE" id="PS00626">
    <property type="entry name" value="RCC1_2"/>
    <property type="match status" value="1"/>
</dbReference>
<dbReference type="InterPro" id="IPR000408">
    <property type="entry name" value="Reg_chr_condens"/>
</dbReference>
<dbReference type="SMART" id="SM01337">
    <property type="entry name" value="APC10"/>
    <property type="match status" value="1"/>
</dbReference>
<evidence type="ECO:0000256" key="7">
    <source>
        <dbReference type="ARBA" id="ARBA00022679"/>
    </source>
</evidence>
<dbReference type="Pfam" id="PF11515">
    <property type="entry name" value="Cul7"/>
    <property type="match status" value="1"/>
</dbReference>
<evidence type="ECO:0000256" key="13">
    <source>
        <dbReference type="ARBA" id="ARBA00023212"/>
    </source>
</evidence>
<dbReference type="SUPFAM" id="SSF55856">
    <property type="entry name" value="Cytochrome b5-like heme/steroid binding domain"/>
    <property type="match status" value="1"/>
</dbReference>
<evidence type="ECO:0000256" key="14">
    <source>
        <dbReference type="ARBA" id="ARBA00080834"/>
    </source>
</evidence>
<keyword evidence="5" id="KW-0963">Cytoplasm</keyword>
<dbReference type="PROSITE" id="PS51416">
    <property type="entry name" value="MIB_HERC2"/>
    <property type="match status" value="1"/>
</dbReference>
<feature type="compositionally biased region" description="Acidic residues" evidence="16">
    <location>
        <begin position="2719"/>
        <end position="2732"/>
    </location>
</feature>
<dbReference type="InParanoid" id="K1QQZ4"/>
<dbReference type="SMART" id="SM00291">
    <property type="entry name" value="ZnF_ZZ"/>
    <property type="match status" value="2"/>
</dbReference>
<dbReference type="PROSITE" id="PS50255">
    <property type="entry name" value="CYTOCHROME_B5_2"/>
    <property type="match status" value="1"/>
</dbReference>
<dbReference type="CDD" id="cd00078">
    <property type="entry name" value="HECTc"/>
    <property type="match status" value="1"/>
</dbReference>
<proteinExistence type="predicted"/>
<dbReference type="Gene3D" id="3.30.60.90">
    <property type="match status" value="2"/>
</dbReference>
<dbReference type="EC" id="2.3.2.26" evidence="4"/>
<evidence type="ECO:0000256" key="3">
    <source>
        <dbReference type="ARBA" id="ARBA00004906"/>
    </source>
</evidence>
<feature type="region of interest" description="Disordered" evidence="16">
    <location>
        <begin position="1584"/>
        <end position="1616"/>
    </location>
</feature>
<dbReference type="Pfam" id="PF25390">
    <property type="entry name" value="WD40_RLD"/>
    <property type="match status" value="3"/>
</dbReference>
<comment type="catalytic activity">
    <reaction evidence="1">
        <text>S-ubiquitinyl-[E2 ubiquitin-conjugating enzyme]-L-cysteine + [acceptor protein]-L-lysine = [E2 ubiquitin-conjugating enzyme]-L-cysteine + N(6)-ubiquitinyl-[acceptor protein]-L-lysine.</text>
        <dbReference type="EC" id="2.3.2.26"/>
    </reaction>
</comment>
<dbReference type="InterPro" id="IPR004939">
    <property type="entry name" value="APC_su10/DOC_dom"/>
</dbReference>
<dbReference type="GO" id="GO:0061630">
    <property type="term" value="F:ubiquitin protein ligase activity"/>
    <property type="evidence" value="ECO:0007669"/>
    <property type="project" value="UniProtKB-EC"/>
</dbReference>
<dbReference type="InterPro" id="IPR009091">
    <property type="entry name" value="RCC1/BLIP-II"/>
</dbReference>
<dbReference type="InterPro" id="IPR010606">
    <property type="entry name" value="Mib_Herc2"/>
</dbReference>
<organism evidence="17">
    <name type="scientific">Magallana gigas</name>
    <name type="common">Pacific oyster</name>
    <name type="synonym">Crassostrea gigas</name>
    <dbReference type="NCBI Taxonomy" id="29159"/>
    <lineage>
        <taxon>Eukaryota</taxon>
        <taxon>Metazoa</taxon>
        <taxon>Spiralia</taxon>
        <taxon>Lophotrochozoa</taxon>
        <taxon>Mollusca</taxon>
        <taxon>Bivalvia</taxon>
        <taxon>Autobranchia</taxon>
        <taxon>Pteriomorphia</taxon>
        <taxon>Ostreida</taxon>
        <taxon>Ostreoidea</taxon>
        <taxon>Ostreidae</taxon>
        <taxon>Magallana</taxon>
    </lineage>
</organism>
<dbReference type="CDD" id="cd08664">
    <property type="entry name" value="APC10-HERC2"/>
    <property type="match status" value="1"/>
</dbReference>
<evidence type="ECO:0000256" key="8">
    <source>
        <dbReference type="ARBA" id="ARBA00022723"/>
    </source>
</evidence>
<dbReference type="Pfam" id="PF00632">
    <property type="entry name" value="HECT"/>
    <property type="match status" value="1"/>
</dbReference>
<comment type="pathway">
    <text evidence="3">Protein modification; protein ubiquitination.</text>
</comment>
<feature type="region of interest" description="Disordered" evidence="16">
    <location>
        <begin position="5318"/>
        <end position="5345"/>
    </location>
</feature>
<dbReference type="EMBL" id="JH818775">
    <property type="protein sequence ID" value="EKC31310.1"/>
    <property type="molecule type" value="Genomic_DNA"/>
</dbReference>
<dbReference type="InterPro" id="IPR000569">
    <property type="entry name" value="HECT_dom"/>
</dbReference>
<feature type="compositionally biased region" description="Acidic residues" evidence="16">
    <location>
        <begin position="5320"/>
        <end position="5339"/>
    </location>
</feature>
<comment type="subcellular location">
    <subcellularLocation>
        <location evidence="2">Cytoplasm</location>
        <location evidence="2">Cytoskeleton</location>
        <location evidence="2">Microtubule organizing center</location>
        <location evidence="2">Centrosome</location>
        <location evidence="2">Centriole</location>
    </subcellularLocation>
</comment>
<evidence type="ECO:0000256" key="9">
    <source>
        <dbReference type="ARBA" id="ARBA00022737"/>
    </source>
</evidence>
<dbReference type="InterPro" id="IPR014722">
    <property type="entry name" value="Rib_uL2_dom2"/>
</dbReference>
<evidence type="ECO:0000256" key="15">
    <source>
        <dbReference type="ARBA" id="ARBA00081609"/>
    </source>
</evidence>
<name>K1QQZ4_MAGGI</name>
<dbReference type="Pfam" id="PF03256">
    <property type="entry name" value="ANAPC10"/>
    <property type="match status" value="1"/>
</dbReference>
<keyword evidence="6" id="KW-0597">Phosphoprotein</keyword>
<feature type="region of interest" description="Disordered" evidence="16">
    <location>
        <begin position="2654"/>
        <end position="2674"/>
    </location>
</feature>
<dbReference type="Gene3D" id="3.10.120.10">
    <property type="entry name" value="Cytochrome b5-like heme/steroid binding domain"/>
    <property type="match status" value="1"/>
</dbReference>
<feature type="compositionally biased region" description="Basic and acidic residues" evidence="16">
    <location>
        <begin position="2757"/>
        <end position="2771"/>
    </location>
</feature>
<evidence type="ECO:0000256" key="2">
    <source>
        <dbReference type="ARBA" id="ARBA00004114"/>
    </source>
</evidence>
<evidence type="ECO:0000256" key="12">
    <source>
        <dbReference type="ARBA" id="ARBA00022833"/>
    </source>
</evidence>
<dbReference type="InterPro" id="IPR021097">
    <property type="entry name" value="CPH_domain"/>
</dbReference>
<dbReference type="FunFam" id="2.130.10.30:FF:000004">
    <property type="entry name" value="E3 ubiquitin-protein ligase HERC2 isoform X2"/>
    <property type="match status" value="1"/>
</dbReference>
<keyword evidence="7" id="KW-0808">Transferase</keyword>
<dbReference type="HOGENOM" id="CLU_000101_0_0_1"/>
<evidence type="ECO:0000256" key="4">
    <source>
        <dbReference type="ARBA" id="ARBA00012485"/>
    </source>
</evidence>
<accession>K1QQZ4</accession>
<dbReference type="Gene3D" id="3.30.2410.10">
    <property type="entry name" value="Hect, E3 ligase catalytic domain"/>
    <property type="match status" value="1"/>
</dbReference>
<dbReference type="Pfam" id="PF00415">
    <property type="entry name" value="RCC1"/>
    <property type="match status" value="2"/>
</dbReference>
<dbReference type="GO" id="GO:0008270">
    <property type="term" value="F:zinc ion binding"/>
    <property type="evidence" value="ECO:0007669"/>
    <property type="project" value="UniProtKB-KW"/>
</dbReference>
<dbReference type="PANTHER" id="PTHR22872:SF2">
    <property type="entry name" value="INHIBITOR OF BRUTON TYROSINE KINASE"/>
    <property type="match status" value="1"/>
</dbReference>
<evidence type="ECO:0000256" key="5">
    <source>
        <dbReference type="ARBA" id="ARBA00022490"/>
    </source>
</evidence>
<feature type="region of interest" description="Disordered" evidence="16">
    <location>
        <begin position="1865"/>
        <end position="1892"/>
    </location>
</feature>
<dbReference type="FunFam" id="2.30.30.40:FF:000074">
    <property type="entry name" value="E3 ubiquitin-protein ligase HERC2 isoform X1"/>
    <property type="match status" value="1"/>
</dbReference>
<dbReference type="PROSITE" id="PS50237">
    <property type="entry name" value="HECT"/>
    <property type="match status" value="1"/>
</dbReference>
<dbReference type="PANTHER" id="PTHR22872">
    <property type="entry name" value="BTK-BINDING PROTEIN-RELATED"/>
    <property type="match status" value="1"/>
</dbReference>
<feature type="compositionally biased region" description="Polar residues" evidence="16">
    <location>
        <begin position="280"/>
        <end position="305"/>
    </location>
</feature>
<dbReference type="UniPathway" id="UPA00143"/>
<dbReference type="FunFam" id="2.30.30.30:FF:000015">
    <property type="entry name" value="E3 ubiquitin-protein ligase HERC2"/>
    <property type="match status" value="1"/>
</dbReference>
<dbReference type="FunFam" id="3.30.2410.10:FF:000006">
    <property type="entry name" value="probable E3 ubiquitin-protein ligase HERC1 isoform X2"/>
    <property type="match status" value="1"/>
</dbReference>
<dbReference type="FunFam" id="2.130.10.30:FF:000003">
    <property type="entry name" value="E3 ubiquitin-protein ligase HERC2 isoform X1"/>
    <property type="match status" value="1"/>
</dbReference>
<feature type="compositionally biased region" description="Acidic residues" evidence="16">
    <location>
        <begin position="2832"/>
        <end position="2846"/>
    </location>
</feature>
<keyword evidence="12" id="KW-0862">Zinc</keyword>
<dbReference type="InterPro" id="IPR015940">
    <property type="entry name" value="UBA"/>
</dbReference>
<dbReference type="SUPFAM" id="SSF56204">
    <property type="entry name" value="Hect, E3 ligase catalytic domain"/>
    <property type="match status" value="1"/>
</dbReference>
<dbReference type="Gene3D" id="2.30.30.30">
    <property type="match status" value="1"/>
</dbReference>
<dbReference type="GO" id="GO:0005814">
    <property type="term" value="C:centriole"/>
    <property type="evidence" value="ECO:0007669"/>
    <property type="project" value="UniProtKB-SubCell"/>
</dbReference>
<feature type="compositionally biased region" description="Acidic residues" evidence="16">
    <location>
        <begin position="2658"/>
        <end position="2670"/>
    </location>
</feature>
<dbReference type="InterPro" id="IPR037976">
    <property type="entry name" value="HERC2_APC10"/>
</dbReference>
<feature type="region of interest" description="Disordered" evidence="16">
    <location>
        <begin position="2717"/>
        <end position="2771"/>
    </location>
</feature>
<dbReference type="InterPro" id="IPR000433">
    <property type="entry name" value="Znf_ZZ"/>
</dbReference>
<evidence type="ECO:0000256" key="10">
    <source>
        <dbReference type="ARBA" id="ARBA00022771"/>
    </source>
</evidence>
<dbReference type="InterPro" id="IPR051625">
    <property type="entry name" value="Signaling_Regulatory_Domain"/>
</dbReference>
<dbReference type="GO" id="GO:0016567">
    <property type="term" value="P:protein ubiquitination"/>
    <property type="evidence" value="ECO:0007669"/>
    <property type="project" value="UniProtKB-UniPathway"/>
</dbReference>
<dbReference type="FunFam" id="2.130.10.30:FF:000006">
    <property type="entry name" value="E3 ubiquitin-protein ligase HERC2 isoform X1"/>
    <property type="match status" value="1"/>
</dbReference>
<keyword evidence="10" id="KW-0863">Zinc-finger</keyword>
<dbReference type="InterPro" id="IPR001199">
    <property type="entry name" value="Cyt_B5-like_heme/steroid-bd"/>
</dbReference>
<keyword evidence="11" id="KW-0833">Ubl conjugation pathway</keyword>
<dbReference type="SUPFAM" id="SSF159034">
    <property type="entry name" value="Mib/herc2 domain-like"/>
    <property type="match status" value="1"/>
</dbReference>
<evidence type="ECO:0000256" key="1">
    <source>
        <dbReference type="ARBA" id="ARBA00000885"/>
    </source>
</evidence>
<protein>
    <recommendedName>
        <fullName evidence="4">HECT-type E3 ubiquitin transferase</fullName>
        <ecNumber evidence="4">2.3.2.26</ecNumber>
    </recommendedName>
    <alternativeName>
        <fullName evidence="14">HECT domain and RCC1-like domain-containing protein 2</fullName>
    </alternativeName>
    <alternativeName>
        <fullName evidence="15">HECT-type E3 ubiquitin transferase HERC2</fullName>
    </alternativeName>
</protein>
<dbReference type="InterPro" id="IPR058923">
    <property type="entry name" value="RCC1-like_dom"/>
</dbReference>
<dbReference type="PROSITE" id="PS50012">
    <property type="entry name" value="RCC1_3"/>
    <property type="match status" value="19"/>
</dbReference>
<dbReference type="Pfam" id="PF00569">
    <property type="entry name" value="ZZ"/>
    <property type="match status" value="2"/>
</dbReference>
<gene>
    <name evidence="17" type="ORF">CGI_10015851</name>
</gene>
<dbReference type="SMART" id="SM01117">
    <property type="entry name" value="Cyt-b5"/>
    <property type="match status" value="1"/>
</dbReference>
<dbReference type="PRINTS" id="PR00633">
    <property type="entry name" value="RCCNDNSATION"/>
</dbReference>
<sequence length="5345" mass="588798">MSWSVDTKLRPQQRLDKKWVKTNLQGIFHRDDLSSLWNELVKEGEISVSHNDGLINTAGVLARKGETGKYYCGMKVLSCSCCDGHCGPNNGCSCLHCQKLDQEEAQQHKEDLNNPKQSQPLINSWTWGQQPGGVPELLIVNFFGQMEGEEKDGREIGREIKGKGWLGRKIEGRGRWKELEYGEGGGGRWQESDIEEEGDGWGGRRKGLEYGVDGNEMKVKGDGEDATCLTDSDQLKQCLKSVLYEHQKLCTEASCTSASITRLQQRLAILQRFFIALGRQSPNEGRQPSKKSQADQTNLNKQKSSMKPAEKATMGLARVGSRAALSFAFAFLRRAWRSGEDSDLCSELLHESLEALQSLPEATLFEESRVSSVWLEVVDRASGFLQGVVRGTPNQSGNPSKIPVQDQQMALCLLLELSIQRGSLSHILSSVLLLLNLWNNSCQESDNRMSSGLNSAPLIHMLQRFQAIKGSKSRVYSEQKKLEESEMQVASPTEIFLNFLTYPEDPNTLIDLRMSAVVMMSHLDRLALPYLQPSSSQKSMKNSNSQEVMGLGWLAWATEGGAAGPFSMDFFADIGGVQQIACSERCCLILSKAGKVYMLYYTSLSPTLQQLNGFGDREVIRIASHPDGKHYMGLTSDGEVFSWGNGDGGKLGHGDYQNHEEPALITGLSGKQVAKICCGSSYSVALTSNGEVYSWGKGNFGRLGHGSSEDQTTPMLLKFFKGHRIVDVACGSGDAQTLAVTDSGAVYSWGDGDYGKLGRGGNDGCKTPKVIEKLMGQDVVRVYCGNQFSMALTKSGAVYTWGKGDNYRLGHGTEDHARHPKQIEALSSKKVKDIAIGSLHCMAITEDGELYGWGRNEQGQLGNPSISNFTEPTLIGGMEGKNIIGVACGPTQTFAWTSGGQWIVSSRVPFIVDVCKSTFEQLDELLGEVCVDMDGQSDWPPPQDKECLAVAGLNLLNLQFYATICQSESTEGLGLGPGSPLVTSLKQRVVSLASNVGVINTVQLAAQNALQSGWSILLPTAEERARTLSTLLSNEVVGHDASIMSPGQRFMTDLLVSSLMADGGLESALEAAIKNEISEIEGKKEREETSELLTCEKSGDVQSSPLDPYPPEGDENGATIPLLQLIQQLLRNSASYSLSHLEDISKDHFLKTEEWEVSDTSSSLDLLLQVQRLLVSRIFPLDGEGQVPTMGTEKELQLLGAGSLLRKYTLLLGNHVAMILPQATSLACVSSKHFSVVSQVLTKDVTGVLLPEMVTSMVLLQLKAPGVIHASRSVPVLEEILDILDTYNKLAPGLDRDDKEDLAWPGVWSYTLEKYTHKPSEDINIIRQADLENHNKDGGLWVVIHGKPPVKYQVLTKDITGVLLPEMVTSMVLLQLKAPGVIRASRSVPVLEEILDILDTYNKLAPGLDRDDKEDLAWPGVWSYTLEKYTHKPSEDINIIRQADLENHNKDGGLWVVIHGKVYDVQEFKAQAPCGSEKLLQYAAKDATKAFELQHHSDEARELMKSFYVGQYLDPQKDIVQTSDTSTASSPLMDTQRTLGVLLGLQAAYQARGTRRSAEEEEYHEWLKSEFFAGGLQVLQPKNQFEEEKGESRGSASGGTTPGATPTSEVKHMPGLSEKEKLFDRQASQADTSRPFLNSLAEGRVQDPCVKTFLTVMDKYLKHHHLFSLDVPSDHPLEEVSRILLAVLLKHHDLGHAALAIVEQGDHSKHSVPKSISELFKVVSKTKRSLIQVHQEHSRSYKEVCAPVIERCRFLFNELRPAVGNEVNAMSRSCLLKSTPRWKTVSIKMMEDKRRSKRCKDVELIAVEEEQVDVKVENEMEGELGAGGGERIESVDKAPAEVDGVEKANPDVEDEDEVKVFPKGEAPKKIDHPAGGAVGSDHKVKGHRKRTDSWKDIASTVTSVQKFNWLRQRMTGHIPDMPLLNKIIEFVLYEHPIDIEKLRRSLHHQVERAQLRLSGIQTMLSLVHRDYLLPSCRYAILCGWQGLLTIGQRVCAPVPHCLSDVQLIPPCDRILLEMTYSDLYKWAIKELRAAIMQSDMKFKSRGINPAIPPVDNSKERLSLGALPQSRFILAMLGILVSEHQSSSLSLLINSGILGLTQTLMRLVGPDPDRVLQDNMVSMCAVLEEQKHKKQAAPVPISGPELAAMMKIGTRVMRGVDWKWGDQDGPAPSLGRVIGELGDDGWIRVHWDTGSTNSYRMGKEGKYDLKLAEAPEMPDNEENEEEEVESVFLNVDPVKVESRHPTAIIRRSTLYLLRNLSLSCGIYAEQAQKEAVSALCGLMRKILDAGCNYGINSNFIPTQIASEQHYSWCTLGFVRAIATSPGICESLSSQKWIDLLLKILEDEKPSQPTKNIIKQILILRFLESVLPHWSKKTDQSRVAAIVERLFNLLGKVIMGCSADPTLFSPNDALRKGPKPCVSVSLTASYTSTVAEEIVCLLRTLHASDCWNSHINAYITSQLVNIGDMMVEKVCPSQELLSEDTVLIDRLPIVLACLAVIGGVDNRARLGGRVEHEEMGYGTIARITSKGKIHVQFEDGSLMGCRLTELTVANDQEFCVSKLDMTPDVIKMWSAIVGYTATGLKMEKDFPKDRPLVSSTASLESEHTTASGVDVRELRKQQLKLGLLRASRVLLSCQPHLRQILSGISPVDQGLSEVEAGVEEVSEEDPESESSPANTILQLLMSIATQPSPIKAVFSREELEGAALSVAQYLTATSQLEVDDSESSESESDNEQVPPVRPQAEVPSNINRNKPKKVRSAEHRNHHEPQEHVDPVVTQLMEMGFPKKNVKFALKAISSSTLVPNPEHPSIEALVGWLIEHPQISARELNNSDSDSEDYSTDSDASSEDIVEENSFDASAEVAAYTNITNDAPEIPPPPAATQQSYKKRADFLSNDEYAMYVRDTIQPNMSVRCCRTYEEVHEGDIGKVVKLDRDGLHDLNIQADWQRKGGTYWVRYIHVEILGFMGNETGPSQKISVGDKVHVKPSVVTPTYKWGSVSHNCIGTVTAINANGRDLTVDFPQQSHWTGVIDEMEIVPSSHPGIGCDECDLFPIVGPRYKCQKCANYDMCENCFRIKKHRHNHVFTKIAEPDCEPTYAGKAGKQRRKYGVLSSRSVIDDWHACVKAITVSSRENQAHRLINGNSGYWQSSGSQGKMQSLISIIKDAKEISYLIQTCLIDRSINANGRDLTVDFPQQSHWTGVIDEMEIVPSSHPGIGCDECDLFPIVGPRYKCQKCANYDMCENCFRIKKHRHNHVFTKIAEPDCEPTYAGKAGKQRRKYGVLSSRSVIDDWHACVKAITVSSRENQAHRLINGNSGYWQSSGSQGKHWIRLEMLPDILLHRLYMKVEPSDSSYMPSLVVISAGDTLNSMKEIRAVNITSSESVVTLLQDLNDYFRFIEIGIKQCRSSGIDCKVHGLTILGRLRSDEDDAAANFSFLASDREEEEEEKVNSSSVKKKKKATTKEIQTNVFCWGLNDKDQLGGPKGSKIKLPTLNDNLSALRCVQIVGGSKSLFCVTQEGKVYACGEATNGRLGLGITTGTVSVPRQITSLSQYVIKKVAVHSGGRHSLALTTDGKVFSWGEGDDGKLGHFSRWNCDKPRLIEALKSKRVRDIACGSSHSAAITSNGDLYTWGLGEYGRLGHGDNTTQLKPKQVKALAHERVVQVACGSRDAQTLALTDEGKVYSWGDGDFGKLGRGGSEGCNVPHEVDRLRDQKVCQIECGAQFSLALTKSGQVWTWGKGDYFRLGHGTDAHVRKPQIVEGLKGKKIVHVAVGALHCLAVTDSGQVFAWGDNDHGQQGNGTTTVNRKPALVVLEGYKISKVACGSSHSIAWATTDMSVPTTHEPVLFSTSRDALGATLLGVNDNNSEENSVSAASAQSVTSKALRPSLAKIILSQDTDISKQQALGYILTALQILYSRDAIVKSLETDGQPMPVSSDIKPLSMAMSLTASMEELPTEREEGAPREGTDEVLDHTDIQLNLGEIFTEGVHSEISSYTSMQGLAALVPMETSIMAETLTSADEVMSTIDTVQAIYPSGLDDFTVRMSVNDARNLVELLKLAVATRMGESARECLSEVLSRLAKAYPQVAEMLLELCVTELEDVATDRVCGRLPQPVVQESPHPYMDDASLSGTVKIPGADSLRVEFDRRCSTERRHDPLTISDSSGRTLAVKSGREWSDWSQELRIDGDELRWKFVSDGSVNGWGWYFTVYPIMPAAAPMDMLSDRTVLSRPSIDLVTCLLDFKLEISLDRNIVTRLAATLAANAQLSSLGSSQRMWALQKLRKLMTYSADQIVNVNTLLASPTVEISESELATRSSTALLSSSSVTSLVKGLPEALQRQYDYEDPIVRAGKHLMHSPFFKELVALACDLELDKLSCCSEAHKWAWFRRYCMAARVATGIVQRTVLPMSFIEEVRKKILDISGEEEETALNVHENHDLFKQEQDEQLLLWLNRKPEEWTLSWGGSGQIWGWGHNHRGQLGGVDGAKVKQPVSCEALAVTRPIQLVGGEQTLFAVTAEGKVFATGYGAGGRLGVGGTESVSHPTQLESIQHVFIKKLAVNSGGKHCLALSAEGEVYSWGEGEDGKLGHGNRSPCDRPRVIDSLRGKEVVDIAAGGAHSACITANGELYTWGKGRYGRLGHGDSEDQPRPKLVEALKSYRVVDMACGSGDAQTLCITDDDNVWSWGDGDYGKLGRGGSDGCKVPMKIETLQGQGVMKVECGSQFSVALTKSGSVYTWGKGDYHRLGHGSDDHVRRPRKVSALQNKKVIDVACGSLHCVACTDTGEVFSWGDNDEGQLGDGTTNAIQRPRLVASLLGKKINRVACGSAHSLAWSTNKAVSAGKLPSDIPMEYNHLQNIPITALRNRLILLHHFSDLFCPSIPMFDLQNRSQLEVRNDIITGLDNLRGVIVSSVKEAAFRKVVQATMVRDKQHGPVVELNRLQVKRARSKGGYSGPDGTKSVFGQMASKLSSFGADSLMLPHRVWKVKFVGESVDDCGGGYSESVAEMCDELQNGSLPLLIVTPNGRGESGANRDCYIFNPMAKSPVHVNMFKFLGMLFGIAIRTGSPLSLNIAEPVWKQVAGMPLSVSDLAEIDKDCVPGLIYIKDLTDDKLQTVDMPFSIPSSSGQEVQLSSKHSKITPANKMEYIKQAINYRLHEFDDQVKWVREGMSKVIPVPLLSLFTGLELETMVCGSPDIPLYLLKSVATYKGVDATAPLVIWFWEVMEELSDNERSLFLRFVWGRTRLPRSIADFRGRDFVLQVLDKYNPPDHFLPESYTCFFLLKMPRYSCKPVLREKLKYAIHFCRSIDTDDYARVALTGEIMVNDTPDASEDSEDIYSMESDGEIVDSDSSLV</sequence>
<dbReference type="Pfam" id="PF00173">
    <property type="entry name" value="Cyt-b5"/>
    <property type="match status" value="1"/>
</dbReference>
<dbReference type="Gene3D" id="2.60.120.260">
    <property type="entry name" value="Galactose-binding domain-like"/>
    <property type="match status" value="1"/>
</dbReference>
<keyword evidence="13" id="KW-0206">Cytoskeleton</keyword>
<dbReference type="InterPro" id="IPR037252">
    <property type="entry name" value="Mib_Herc2_sf"/>
</dbReference>
<dbReference type="InterPro" id="IPR035983">
    <property type="entry name" value="Hect_E3_ubiquitin_ligase"/>
</dbReference>
<dbReference type="InterPro" id="IPR036400">
    <property type="entry name" value="Cyt_B5-like_heme/steroid_sf"/>
</dbReference>
<dbReference type="FunCoup" id="K1QQZ4">
    <property type="interactions" value="1298"/>
</dbReference>
<evidence type="ECO:0000256" key="11">
    <source>
        <dbReference type="ARBA" id="ARBA00022786"/>
    </source>
</evidence>
<dbReference type="InterPro" id="IPR043145">
    <property type="entry name" value="Znf_ZZ_sf"/>
</dbReference>
<dbReference type="PROSITE" id="PS50135">
    <property type="entry name" value="ZF_ZZ_2"/>
    <property type="match status" value="2"/>
</dbReference>
<evidence type="ECO:0000256" key="6">
    <source>
        <dbReference type="ARBA" id="ARBA00022553"/>
    </source>
</evidence>
<dbReference type="SUPFAM" id="SSF50985">
    <property type="entry name" value="RCC1/BLIP-II"/>
    <property type="match status" value="5"/>
</dbReference>
<feature type="region of interest" description="Disordered" evidence="16">
    <location>
        <begin position="280"/>
        <end position="311"/>
    </location>
</feature>
<keyword evidence="9" id="KW-0677">Repeat</keyword>
<dbReference type="SMART" id="SM00119">
    <property type="entry name" value="HECTc"/>
    <property type="match status" value="1"/>
</dbReference>
<evidence type="ECO:0000313" key="17">
    <source>
        <dbReference type="EMBL" id="EKC31310.1"/>
    </source>
</evidence>
<reference evidence="17" key="1">
    <citation type="journal article" date="2012" name="Nature">
        <title>The oyster genome reveals stress adaptation and complexity of shell formation.</title>
        <authorList>
            <person name="Zhang G."/>
            <person name="Fang X."/>
            <person name="Guo X."/>
            <person name="Li L."/>
            <person name="Luo R."/>
            <person name="Xu F."/>
            <person name="Yang P."/>
            <person name="Zhang L."/>
            <person name="Wang X."/>
            <person name="Qi H."/>
            <person name="Xiong Z."/>
            <person name="Que H."/>
            <person name="Xie Y."/>
            <person name="Holland P.W."/>
            <person name="Paps J."/>
            <person name="Zhu Y."/>
            <person name="Wu F."/>
            <person name="Chen Y."/>
            <person name="Wang J."/>
            <person name="Peng C."/>
            <person name="Meng J."/>
            <person name="Yang L."/>
            <person name="Liu J."/>
            <person name="Wen B."/>
            <person name="Zhang N."/>
            <person name="Huang Z."/>
            <person name="Zhu Q."/>
            <person name="Feng Y."/>
            <person name="Mount A."/>
            <person name="Hedgecock D."/>
            <person name="Xu Z."/>
            <person name="Liu Y."/>
            <person name="Domazet-Loso T."/>
            <person name="Du Y."/>
            <person name="Sun X."/>
            <person name="Zhang S."/>
            <person name="Liu B."/>
            <person name="Cheng P."/>
            <person name="Jiang X."/>
            <person name="Li J."/>
            <person name="Fan D."/>
            <person name="Wang W."/>
            <person name="Fu W."/>
            <person name="Wang T."/>
            <person name="Wang B."/>
            <person name="Zhang J."/>
            <person name="Peng Z."/>
            <person name="Li Y."/>
            <person name="Li N."/>
            <person name="Wang J."/>
            <person name="Chen M."/>
            <person name="He Y."/>
            <person name="Tan F."/>
            <person name="Song X."/>
            <person name="Zheng Q."/>
            <person name="Huang R."/>
            <person name="Yang H."/>
            <person name="Du X."/>
            <person name="Chen L."/>
            <person name="Yang M."/>
            <person name="Gaffney P.M."/>
            <person name="Wang S."/>
            <person name="Luo L."/>
            <person name="She Z."/>
            <person name="Ming Y."/>
            <person name="Huang W."/>
            <person name="Zhang S."/>
            <person name="Huang B."/>
            <person name="Zhang Y."/>
            <person name="Qu T."/>
            <person name="Ni P."/>
            <person name="Miao G."/>
            <person name="Wang J."/>
            <person name="Wang Q."/>
            <person name="Steinberg C.E."/>
            <person name="Wang H."/>
            <person name="Li N."/>
            <person name="Qian L."/>
            <person name="Zhang G."/>
            <person name="Li Y."/>
            <person name="Yang H."/>
            <person name="Liu X."/>
            <person name="Wang J."/>
            <person name="Yin Y."/>
            <person name="Wang J."/>
        </authorList>
    </citation>
    <scope>NUCLEOTIDE SEQUENCE [LARGE SCALE GENOMIC DNA]</scope>
    <source>
        <strain evidence="17">05x7-T-G4-1.051#20</strain>
    </source>
</reference>
<dbReference type="Gene3D" id="2.30.30.40">
    <property type="entry name" value="SH3 Domains"/>
    <property type="match status" value="1"/>
</dbReference>